<dbReference type="KEGG" id="cbw:RR42_m0329"/>
<dbReference type="EMBL" id="CP010536">
    <property type="protein sequence ID" value="AJG17743.1"/>
    <property type="molecule type" value="Genomic_DNA"/>
</dbReference>
<protein>
    <submittedName>
        <fullName evidence="1">Uncharacterized protein</fullName>
    </submittedName>
</protein>
<keyword evidence="2" id="KW-1185">Reference proteome</keyword>
<name>A0A0C4Y4J9_9BURK</name>
<proteinExistence type="predicted"/>
<dbReference type="AlphaFoldDB" id="A0A0C4Y4J9"/>
<accession>A0A0C4Y4J9</accession>
<dbReference type="STRING" id="68895.RR42_m0329"/>
<organism evidence="1 2">
    <name type="scientific">Cupriavidus basilensis</name>
    <dbReference type="NCBI Taxonomy" id="68895"/>
    <lineage>
        <taxon>Bacteria</taxon>
        <taxon>Pseudomonadati</taxon>
        <taxon>Pseudomonadota</taxon>
        <taxon>Betaproteobacteria</taxon>
        <taxon>Burkholderiales</taxon>
        <taxon>Burkholderiaceae</taxon>
        <taxon>Cupriavidus</taxon>
    </lineage>
</organism>
<dbReference type="Proteomes" id="UP000031843">
    <property type="component" value="Chromosome main"/>
</dbReference>
<evidence type="ECO:0000313" key="1">
    <source>
        <dbReference type="EMBL" id="AJG17743.1"/>
    </source>
</evidence>
<evidence type="ECO:0000313" key="2">
    <source>
        <dbReference type="Proteomes" id="UP000031843"/>
    </source>
</evidence>
<reference evidence="1 2" key="1">
    <citation type="journal article" date="2015" name="Genome Announc.">
        <title>Complete Genome Sequence of Cupriavidus basilensis 4G11, Isolated from the Oak Ridge Field Research Center Site.</title>
        <authorList>
            <person name="Ray J."/>
            <person name="Waters R.J."/>
            <person name="Skerker J.M."/>
            <person name="Kuehl J.V."/>
            <person name="Price M.N."/>
            <person name="Huang J."/>
            <person name="Chakraborty R."/>
            <person name="Arkin A.P."/>
            <person name="Deutschbauer A."/>
        </authorList>
    </citation>
    <scope>NUCLEOTIDE SEQUENCE [LARGE SCALE GENOMIC DNA]</scope>
    <source>
        <strain evidence="1">4G11</strain>
    </source>
</reference>
<sequence>MPSLLPLVILGLFCPAVFVPRRNKPAAPVLARIRGSW</sequence>
<gene>
    <name evidence="1" type="ORF">RR42_m0329</name>
</gene>